<dbReference type="SUPFAM" id="SSF50037">
    <property type="entry name" value="C-terminal domain of transcriptional repressors"/>
    <property type="match status" value="1"/>
</dbReference>
<keyword evidence="2 6" id="KW-0547">Nucleotide-binding</keyword>
<feature type="DNA-binding region" description="H-T-H motif" evidence="6">
    <location>
        <begin position="26"/>
        <end position="45"/>
    </location>
</feature>
<evidence type="ECO:0000256" key="5">
    <source>
        <dbReference type="ARBA" id="ARBA00047846"/>
    </source>
</evidence>
<dbReference type="InterPro" id="IPR036390">
    <property type="entry name" value="WH_DNA-bd_sf"/>
</dbReference>
<dbReference type="NCBIfam" id="TIGR00121">
    <property type="entry name" value="birA_ligase"/>
    <property type="match status" value="1"/>
</dbReference>
<comment type="function">
    <text evidence="6">Acts both as a biotin--[acetyl-CoA-carboxylase] ligase and a biotin-operon repressor. In the presence of ATP, BirA activates biotin to form the BirA-biotinyl-5'-adenylate (BirA-bio-5'-AMP or holoBirA) complex. HoloBirA can either transfer the biotinyl moiety to the biotin carboxyl carrier protein (BCCP) subunit of acetyl-CoA carboxylase, or bind to the biotin operator site and inhibit transcription of the operon.</text>
</comment>
<feature type="binding site" evidence="6">
    <location>
        <position position="190"/>
    </location>
    <ligand>
        <name>biotin</name>
        <dbReference type="ChEBI" id="CHEBI:57586"/>
    </ligand>
</feature>
<dbReference type="Proteomes" id="UP000549250">
    <property type="component" value="Unassembled WGS sequence"/>
</dbReference>
<dbReference type="GO" id="GO:0003677">
    <property type="term" value="F:DNA binding"/>
    <property type="evidence" value="ECO:0007669"/>
    <property type="project" value="UniProtKB-UniRule"/>
</dbReference>
<dbReference type="InterPro" id="IPR008988">
    <property type="entry name" value="Transcriptional_repressor_C"/>
</dbReference>
<organism evidence="8 9">
    <name type="scientific">Azomonas macrocytogenes</name>
    <name type="common">Azotobacter macrocytogenes</name>
    <dbReference type="NCBI Taxonomy" id="69962"/>
    <lineage>
        <taxon>Bacteria</taxon>
        <taxon>Pseudomonadati</taxon>
        <taxon>Pseudomonadota</taxon>
        <taxon>Gammaproteobacteria</taxon>
        <taxon>Pseudomonadales</taxon>
        <taxon>Pseudomonadaceae</taxon>
        <taxon>Azomonas</taxon>
    </lineage>
</organism>
<keyword evidence="6" id="KW-0804">Transcription</keyword>
<dbReference type="NCBIfam" id="NF008847">
    <property type="entry name" value="PRK11886.1-2"/>
    <property type="match status" value="1"/>
</dbReference>
<dbReference type="GO" id="GO:0004077">
    <property type="term" value="F:biotin--[biotin carboxyl-carrier protein] ligase activity"/>
    <property type="evidence" value="ECO:0007669"/>
    <property type="project" value="UniProtKB-UniRule"/>
</dbReference>
<dbReference type="HAMAP" id="MF_00978">
    <property type="entry name" value="Bifunct_BirA"/>
    <property type="match status" value="1"/>
</dbReference>
<dbReference type="InterPro" id="IPR030855">
    <property type="entry name" value="Bifunct_BirA"/>
</dbReference>
<dbReference type="PANTHER" id="PTHR12835">
    <property type="entry name" value="BIOTIN PROTEIN LIGASE"/>
    <property type="match status" value="1"/>
</dbReference>
<dbReference type="Pfam" id="PF02237">
    <property type="entry name" value="BPL_C"/>
    <property type="match status" value="1"/>
</dbReference>
<dbReference type="Gene3D" id="1.10.10.10">
    <property type="entry name" value="Winged helix-like DNA-binding domain superfamily/Winged helix DNA-binding domain"/>
    <property type="match status" value="1"/>
</dbReference>
<keyword evidence="6" id="KW-0238">DNA-binding</keyword>
<evidence type="ECO:0000313" key="8">
    <source>
        <dbReference type="EMBL" id="MBB3102547.1"/>
    </source>
</evidence>
<dbReference type="Gene3D" id="2.30.30.100">
    <property type="match status" value="1"/>
</dbReference>
<dbReference type="InterPro" id="IPR036388">
    <property type="entry name" value="WH-like_DNA-bd_sf"/>
</dbReference>
<keyword evidence="4 6" id="KW-0092">Biotin</keyword>
<keyword evidence="3 6" id="KW-0067">ATP-binding</keyword>
<dbReference type="GO" id="GO:0005737">
    <property type="term" value="C:cytoplasm"/>
    <property type="evidence" value="ECO:0007669"/>
    <property type="project" value="TreeGrafter"/>
</dbReference>
<dbReference type="GO" id="GO:0005524">
    <property type="term" value="F:ATP binding"/>
    <property type="evidence" value="ECO:0007669"/>
    <property type="project" value="UniProtKB-UniRule"/>
</dbReference>
<dbReference type="EMBL" id="JACHXI010000003">
    <property type="protein sequence ID" value="MBB3102547.1"/>
    <property type="molecule type" value="Genomic_DNA"/>
</dbReference>
<keyword evidence="9" id="KW-1185">Reference proteome</keyword>
<dbReference type="Pfam" id="PF08279">
    <property type="entry name" value="HTH_11"/>
    <property type="match status" value="1"/>
</dbReference>
<evidence type="ECO:0000313" key="9">
    <source>
        <dbReference type="Proteomes" id="UP000549250"/>
    </source>
</evidence>
<keyword evidence="6" id="KW-0678">Repressor</keyword>
<dbReference type="AlphaFoldDB" id="A0A839SYY2"/>
<dbReference type="NCBIfam" id="NF008848">
    <property type="entry name" value="PRK11886.1-3"/>
    <property type="match status" value="1"/>
</dbReference>
<evidence type="ECO:0000256" key="2">
    <source>
        <dbReference type="ARBA" id="ARBA00022741"/>
    </source>
</evidence>
<evidence type="ECO:0000256" key="4">
    <source>
        <dbReference type="ARBA" id="ARBA00023267"/>
    </source>
</evidence>
<keyword evidence="1 6" id="KW-0436">Ligase</keyword>
<protein>
    <recommendedName>
        <fullName evidence="6">Bifunctional ligase/repressor BirA</fullName>
    </recommendedName>
    <alternativeName>
        <fullName evidence="6">Biotin operon repressor</fullName>
    </alternativeName>
    <alternativeName>
        <fullName evidence="6">Biotin--[acetyl-CoA-carboxylase] ligase</fullName>
        <ecNumber evidence="6">6.3.4.15</ecNumber>
    </alternativeName>
    <alternativeName>
        <fullName evidence="6">Biotin--protein ligase</fullName>
    </alternativeName>
    <alternativeName>
        <fullName evidence="6">Biotin-[acetyl-CoA carboxylase] synthetase</fullName>
    </alternativeName>
</protein>
<dbReference type="EC" id="6.3.4.15" evidence="6"/>
<evidence type="ECO:0000256" key="1">
    <source>
        <dbReference type="ARBA" id="ARBA00022598"/>
    </source>
</evidence>
<accession>A0A839SYY2</accession>
<dbReference type="InterPro" id="IPR045864">
    <property type="entry name" value="aa-tRNA-synth_II/BPL/LPL"/>
</dbReference>
<dbReference type="InterPro" id="IPR013196">
    <property type="entry name" value="HTH_11"/>
</dbReference>
<evidence type="ECO:0000259" key="7">
    <source>
        <dbReference type="PROSITE" id="PS51733"/>
    </source>
</evidence>
<dbReference type="PANTHER" id="PTHR12835:SF5">
    <property type="entry name" value="BIOTIN--PROTEIN LIGASE"/>
    <property type="match status" value="1"/>
</dbReference>
<dbReference type="Pfam" id="PF03099">
    <property type="entry name" value="BPL_LplA_LipB"/>
    <property type="match status" value="1"/>
</dbReference>
<name>A0A839SYY2_AZOMA</name>
<dbReference type="InterPro" id="IPR004408">
    <property type="entry name" value="Biotin_CoA_COase_ligase"/>
</dbReference>
<feature type="binding site" evidence="6">
    <location>
        <position position="119"/>
    </location>
    <ligand>
        <name>biotin</name>
        <dbReference type="ChEBI" id="CHEBI:57586"/>
    </ligand>
</feature>
<keyword evidence="6" id="KW-0805">Transcription regulation</keyword>
<feature type="binding site" evidence="6">
    <location>
        <begin position="123"/>
        <end position="125"/>
    </location>
    <ligand>
        <name>biotin</name>
        <dbReference type="ChEBI" id="CHEBI:57586"/>
    </ligand>
</feature>
<comment type="caution">
    <text evidence="8">The sequence shown here is derived from an EMBL/GenBank/DDBJ whole genome shotgun (WGS) entry which is preliminary data.</text>
</comment>
<dbReference type="Gene3D" id="3.30.930.10">
    <property type="entry name" value="Bira Bifunctional Protein, Domain 2"/>
    <property type="match status" value="1"/>
</dbReference>
<dbReference type="CDD" id="cd16442">
    <property type="entry name" value="BPL"/>
    <property type="match status" value="1"/>
</dbReference>
<comment type="similarity">
    <text evidence="6">Belongs to the biotin--protein ligase family.</text>
</comment>
<gene>
    <name evidence="6" type="primary">birA</name>
    <name evidence="8" type="ORF">FHR87_000930</name>
</gene>
<comment type="catalytic activity">
    <reaction evidence="5 6">
        <text>biotin + L-lysyl-[protein] + ATP = N(6)-biotinyl-L-lysyl-[protein] + AMP + diphosphate + H(+)</text>
        <dbReference type="Rhea" id="RHEA:11756"/>
        <dbReference type="Rhea" id="RHEA-COMP:9752"/>
        <dbReference type="Rhea" id="RHEA-COMP:10505"/>
        <dbReference type="ChEBI" id="CHEBI:15378"/>
        <dbReference type="ChEBI" id="CHEBI:29969"/>
        <dbReference type="ChEBI" id="CHEBI:30616"/>
        <dbReference type="ChEBI" id="CHEBI:33019"/>
        <dbReference type="ChEBI" id="CHEBI:57586"/>
        <dbReference type="ChEBI" id="CHEBI:83144"/>
        <dbReference type="ChEBI" id="CHEBI:456215"/>
        <dbReference type="EC" id="6.3.4.15"/>
    </reaction>
</comment>
<dbReference type="PROSITE" id="PS51733">
    <property type="entry name" value="BPL_LPL_CATALYTIC"/>
    <property type="match status" value="1"/>
</dbReference>
<feature type="domain" description="BPL/LPL catalytic" evidence="7">
    <location>
        <begin position="74"/>
        <end position="261"/>
    </location>
</feature>
<evidence type="ECO:0000256" key="3">
    <source>
        <dbReference type="ARBA" id="ARBA00022840"/>
    </source>
</evidence>
<reference evidence="8 9" key="1">
    <citation type="submission" date="2020-08" db="EMBL/GenBank/DDBJ databases">
        <title>Genomic Encyclopedia of Type Strains, Phase III (KMG-III): the genomes of soil and plant-associated and newly described type strains.</title>
        <authorList>
            <person name="Whitman W."/>
        </authorList>
    </citation>
    <scope>NUCLEOTIDE SEQUENCE [LARGE SCALE GENOMIC DNA]</scope>
    <source>
        <strain evidence="8 9">CECT 4462</strain>
    </source>
</reference>
<dbReference type="GO" id="GO:0006355">
    <property type="term" value="P:regulation of DNA-templated transcription"/>
    <property type="evidence" value="ECO:0007669"/>
    <property type="project" value="UniProtKB-UniRule"/>
</dbReference>
<proteinExistence type="inferred from homology"/>
<sequence>MIAASFGANDMYALLKLLQDGKFHSGEVLGSAMGLSRMAVWKRLQQLEQELDLRLHSVRGKGYRLAEPLSLLDEARHAELSLVDWPVQVYLESDSTNVEAMRQLQGGLRPPFVIMAERQTAGRGRRGRRWVSPFGCNLYFSLAWPVERGARELEGLSLVVGLAVRHVLQGFGLVRVGLKWPNDVLIDGKKIAGILLELVGDPADTCHVIIGIGINVNMHAVPETIDQPWTSMCMETAEQIDRNLLCARLCDALADWLSRHRTKGFSTLRQEWETAHAWQGRDVRLTSGNQAIEGKIMGVNERGALRLLVGGIEKTFSGGELSLRLSHDA</sequence>
<dbReference type="SUPFAM" id="SSF55681">
    <property type="entry name" value="Class II aaRS and biotin synthetases"/>
    <property type="match status" value="1"/>
</dbReference>
<dbReference type="SUPFAM" id="SSF46785">
    <property type="entry name" value="Winged helix' DNA-binding domain"/>
    <property type="match status" value="1"/>
</dbReference>
<dbReference type="InterPro" id="IPR004143">
    <property type="entry name" value="BPL_LPL_catalytic"/>
</dbReference>
<dbReference type="InterPro" id="IPR003142">
    <property type="entry name" value="BPL_C"/>
</dbReference>
<feature type="binding site" evidence="6">
    <location>
        <begin position="95"/>
        <end position="97"/>
    </location>
    <ligand>
        <name>biotin</name>
        <dbReference type="ChEBI" id="CHEBI:57586"/>
    </ligand>
</feature>
<evidence type="ECO:0000256" key="6">
    <source>
        <dbReference type="HAMAP-Rule" id="MF_00978"/>
    </source>
</evidence>